<dbReference type="InterPro" id="IPR015000">
    <property type="entry name" value="EipB-like"/>
</dbReference>
<dbReference type="EMBL" id="JAZHYN010000030">
    <property type="protein sequence ID" value="MEF3367037.1"/>
    <property type="molecule type" value="Genomic_DNA"/>
</dbReference>
<reference evidence="2 3" key="1">
    <citation type="submission" date="2024-02" db="EMBL/GenBank/DDBJ databases">
        <authorList>
            <person name="Grouzdev D."/>
        </authorList>
    </citation>
    <scope>NUCLEOTIDE SEQUENCE [LARGE SCALE GENOMIC DNA]</scope>
    <source>
        <strain evidence="2 3">9N</strain>
    </source>
</reference>
<evidence type="ECO:0000313" key="3">
    <source>
        <dbReference type="Proteomes" id="UP001350748"/>
    </source>
</evidence>
<proteinExistence type="predicted"/>
<keyword evidence="1" id="KW-0732">Signal</keyword>
<evidence type="ECO:0000256" key="1">
    <source>
        <dbReference type="SAM" id="SignalP"/>
    </source>
</evidence>
<dbReference type="Proteomes" id="UP001350748">
    <property type="component" value="Unassembled WGS sequence"/>
</dbReference>
<organism evidence="2 3">
    <name type="scientific">Methylocystis borbori</name>
    <dbReference type="NCBI Taxonomy" id="3118750"/>
    <lineage>
        <taxon>Bacteria</taxon>
        <taxon>Pseudomonadati</taxon>
        <taxon>Pseudomonadota</taxon>
        <taxon>Alphaproteobacteria</taxon>
        <taxon>Hyphomicrobiales</taxon>
        <taxon>Methylocystaceae</taxon>
        <taxon>Methylocystis</taxon>
    </lineage>
</organism>
<sequence>MKLFRAAVAACALAPLPLSAAAETAAAPLALASHRAVYDLSLLKATGAKAPAQARGRIAFDFSGSACEGYVQNFRQLTELQPSEGTAKLSDMRSATFEAGDGADFRFRIETKIDNASAEEIDGKAQKAGGAGVSVDLAKPKRARVELSGPALFPTEHLRKIVAAAVAGEPLLEARVFDGTGDGEKVFDALAIIGKATTEAPQEKAAQVDALKDMRRWPVAISYFDLGKKDGQPIYVLSFDLYENGVSRALKLDYGDFVLRGDMTDLVVTPTPACKK</sequence>
<feature type="signal peptide" evidence="1">
    <location>
        <begin position="1"/>
        <end position="20"/>
    </location>
</feature>
<protein>
    <submittedName>
        <fullName evidence="2">Cell envelope integrity EipB family protein</fullName>
    </submittedName>
</protein>
<comment type="caution">
    <text evidence="2">The sequence shown here is derived from an EMBL/GenBank/DDBJ whole genome shotgun (WGS) entry which is preliminary data.</text>
</comment>
<feature type="chain" id="PRO_5046119881" evidence="1">
    <location>
        <begin position="21"/>
        <end position="276"/>
    </location>
</feature>
<keyword evidence="3" id="KW-1185">Reference proteome</keyword>
<accession>A0ABU7XI20</accession>
<gene>
    <name evidence="2" type="ORF">V3H18_10885</name>
</gene>
<evidence type="ECO:0000313" key="2">
    <source>
        <dbReference type="EMBL" id="MEF3367037.1"/>
    </source>
</evidence>
<name>A0ABU7XI20_9HYPH</name>
<dbReference type="RefSeq" id="WP_332082069.1">
    <property type="nucleotide sequence ID" value="NZ_JAZHYN010000030.1"/>
</dbReference>
<dbReference type="Pfam" id="PF08904">
    <property type="entry name" value="EipB_like"/>
    <property type="match status" value="1"/>
</dbReference>